<accession>A0A2P2LWJ1</accession>
<dbReference type="EMBL" id="GGEC01041846">
    <property type="protein sequence ID" value="MBX22330.1"/>
    <property type="molecule type" value="Transcribed_RNA"/>
</dbReference>
<reference evidence="1" key="1">
    <citation type="submission" date="2018-02" db="EMBL/GenBank/DDBJ databases">
        <title>Rhizophora mucronata_Transcriptome.</title>
        <authorList>
            <person name="Meera S.P."/>
            <person name="Sreeshan A."/>
            <person name="Augustine A."/>
        </authorList>
    </citation>
    <scope>NUCLEOTIDE SEQUENCE</scope>
    <source>
        <tissue evidence="1">Leaf</tissue>
    </source>
</reference>
<proteinExistence type="predicted"/>
<name>A0A2P2LWJ1_RHIMU</name>
<dbReference type="AlphaFoldDB" id="A0A2P2LWJ1"/>
<evidence type="ECO:0000313" key="1">
    <source>
        <dbReference type="EMBL" id="MBX22330.1"/>
    </source>
</evidence>
<protein>
    <submittedName>
        <fullName evidence="1">Toll/interleukin-1 receptor-like protein</fullName>
    </submittedName>
</protein>
<keyword evidence="1" id="KW-0675">Receptor</keyword>
<sequence length="44" mass="5392">METAPKAFTRVLSPEVKECPILSWMNLHRRKSRRTIRRRRRKIS</sequence>
<organism evidence="1">
    <name type="scientific">Rhizophora mucronata</name>
    <name type="common">Asiatic mangrove</name>
    <dbReference type="NCBI Taxonomy" id="61149"/>
    <lineage>
        <taxon>Eukaryota</taxon>
        <taxon>Viridiplantae</taxon>
        <taxon>Streptophyta</taxon>
        <taxon>Embryophyta</taxon>
        <taxon>Tracheophyta</taxon>
        <taxon>Spermatophyta</taxon>
        <taxon>Magnoliopsida</taxon>
        <taxon>eudicotyledons</taxon>
        <taxon>Gunneridae</taxon>
        <taxon>Pentapetalae</taxon>
        <taxon>rosids</taxon>
        <taxon>fabids</taxon>
        <taxon>Malpighiales</taxon>
        <taxon>Rhizophoraceae</taxon>
        <taxon>Rhizophora</taxon>
    </lineage>
</organism>